<name>M2RGD2_CERS8</name>
<protein>
    <recommendedName>
        <fullName evidence="17">Cytochrome P450</fullName>
    </recommendedName>
</protein>
<keyword evidence="12" id="KW-0472">Membrane</keyword>
<dbReference type="PANTHER" id="PTHR46300:SF7">
    <property type="entry name" value="P450, PUTATIVE (EUROFUNG)-RELATED"/>
    <property type="match status" value="1"/>
</dbReference>
<evidence type="ECO:0000256" key="3">
    <source>
        <dbReference type="ARBA" id="ARBA00005179"/>
    </source>
</evidence>
<evidence type="ECO:0000256" key="10">
    <source>
        <dbReference type="ARBA" id="ARBA00023004"/>
    </source>
</evidence>
<evidence type="ECO:0000256" key="2">
    <source>
        <dbReference type="ARBA" id="ARBA00004167"/>
    </source>
</evidence>
<dbReference type="STRING" id="914234.M2RGD2"/>
<evidence type="ECO:0000256" key="11">
    <source>
        <dbReference type="ARBA" id="ARBA00023033"/>
    </source>
</evidence>
<evidence type="ECO:0000256" key="1">
    <source>
        <dbReference type="ARBA" id="ARBA00001971"/>
    </source>
</evidence>
<dbReference type="PANTHER" id="PTHR46300">
    <property type="entry name" value="P450, PUTATIVE (EUROFUNG)-RELATED-RELATED"/>
    <property type="match status" value="1"/>
</dbReference>
<evidence type="ECO:0000256" key="7">
    <source>
        <dbReference type="ARBA" id="ARBA00022723"/>
    </source>
</evidence>
<dbReference type="HOGENOM" id="CLU_001570_2_3_1"/>
<keyword evidence="6" id="KW-0812">Transmembrane</keyword>
<dbReference type="Gene3D" id="1.10.630.10">
    <property type="entry name" value="Cytochrome P450"/>
    <property type="match status" value="1"/>
</dbReference>
<dbReference type="InterPro" id="IPR017972">
    <property type="entry name" value="Cyt_P450_CS"/>
</dbReference>
<dbReference type="GO" id="GO:0020037">
    <property type="term" value="F:heme binding"/>
    <property type="evidence" value="ECO:0007669"/>
    <property type="project" value="InterPro"/>
</dbReference>
<evidence type="ECO:0000256" key="4">
    <source>
        <dbReference type="ARBA" id="ARBA00010617"/>
    </source>
</evidence>
<dbReference type="OrthoDB" id="2789670at2759"/>
<keyword evidence="8" id="KW-1133">Transmembrane helix</keyword>
<evidence type="ECO:0000313" key="15">
    <source>
        <dbReference type="EMBL" id="EMD37512.1"/>
    </source>
</evidence>
<evidence type="ECO:0000256" key="12">
    <source>
        <dbReference type="ARBA" id="ARBA00023136"/>
    </source>
</evidence>
<dbReference type="InterPro" id="IPR050364">
    <property type="entry name" value="Cytochrome_P450_fung"/>
</dbReference>
<evidence type="ECO:0000256" key="9">
    <source>
        <dbReference type="ARBA" id="ARBA00023002"/>
    </source>
</evidence>
<gene>
    <name evidence="15" type="ORF">CERSUDRAFT_114153</name>
</gene>
<reference evidence="15 16" key="1">
    <citation type="journal article" date="2012" name="Proc. Natl. Acad. Sci. U.S.A.">
        <title>Comparative genomics of Ceriporiopsis subvermispora and Phanerochaete chrysosporium provide insight into selective ligninolysis.</title>
        <authorList>
            <person name="Fernandez-Fueyo E."/>
            <person name="Ruiz-Duenas F.J."/>
            <person name="Ferreira P."/>
            <person name="Floudas D."/>
            <person name="Hibbett D.S."/>
            <person name="Canessa P."/>
            <person name="Larrondo L.F."/>
            <person name="James T.Y."/>
            <person name="Seelenfreund D."/>
            <person name="Lobos S."/>
            <person name="Polanco R."/>
            <person name="Tello M."/>
            <person name="Honda Y."/>
            <person name="Watanabe T."/>
            <person name="Watanabe T."/>
            <person name="Ryu J.S."/>
            <person name="Kubicek C.P."/>
            <person name="Schmoll M."/>
            <person name="Gaskell J."/>
            <person name="Hammel K.E."/>
            <person name="St John F.J."/>
            <person name="Vanden Wymelenberg A."/>
            <person name="Sabat G."/>
            <person name="Splinter BonDurant S."/>
            <person name="Syed K."/>
            <person name="Yadav J.S."/>
            <person name="Doddapaneni H."/>
            <person name="Subramanian V."/>
            <person name="Lavin J.L."/>
            <person name="Oguiza J.A."/>
            <person name="Perez G."/>
            <person name="Pisabarro A.G."/>
            <person name="Ramirez L."/>
            <person name="Santoyo F."/>
            <person name="Master E."/>
            <person name="Coutinho P.M."/>
            <person name="Henrissat B."/>
            <person name="Lombard V."/>
            <person name="Magnuson J.K."/>
            <person name="Kuees U."/>
            <person name="Hori C."/>
            <person name="Igarashi K."/>
            <person name="Samejima M."/>
            <person name="Held B.W."/>
            <person name="Barry K.W."/>
            <person name="LaButti K.M."/>
            <person name="Lapidus A."/>
            <person name="Lindquist E.A."/>
            <person name="Lucas S.M."/>
            <person name="Riley R."/>
            <person name="Salamov A.A."/>
            <person name="Hoffmeister D."/>
            <person name="Schwenk D."/>
            <person name="Hadar Y."/>
            <person name="Yarden O."/>
            <person name="de Vries R.P."/>
            <person name="Wiebenga A."/>
            <person name="Stenlid J."/>
            <person name="Eastwood D."/>
            <person name="Grigoriev I.V."/>
            <person name="Berka R.M."/>
            <person name="Blanchette R.A."/>
            <person name="Kersten P."/>
            <person name="Martinez A.T."/>
            <person name="Vicuna R."/>
            <person name="Cullen D."/>
        </authorList>
    </citation>
    <scope>NUCLEOTIDE SEQUENCE [LARGE SCALE GENOMIC DNA]</scope>
    <source>
        <strain evidence="15 16">B</strain>
    </source>
</reference>
<keyword evidence="16" id="KW-1185">Reference proteome</keyword>
<feature type="binding site" description="axial binding residue" evidence="13">
    <location>
        <position position="384"/>
    </location>
    <ligand>
        <name>heme</name>
        <dbReference type="ChEBI" id="CHEBI:30413"/>
    </ligand>
    <ligandPart>
        <name>Fe</name>
        <dbReference type="ChEBI" id="CHEBI:18248"/>
    </ligandPart>
</feature>
<evidence type="ECO:0000256" key="14">
    <source>
        <dbReference type="RuleBase" id="RU000461"/>
    </source>
</evidence>
<dbReference type="SUPFAM" id="SSF48264">
    <property type="entry name" value="Cytochrome P450"/>
    <property type="match status" value="1"/>
</dbReference>
<keyword evidence="7 13" id="KW-0479">Metal-binding</keyword>
<dbReference type="InterPro" id="IPR036396">
    <property type="entry name" value="Cyt_P450_sf"/>
</dbReference>
<dbReference type="GO" id="GO:0016705">
    <property type="term" value="F:oxidoreductase activity, acting on paired donors, with incorporation or reduction of molecular oxygen"/>
    <property type="evidence" value="ECO:0007669"/>
    <property type="project" value="InterPro"/>
</dbReference>
<dbReference type="Proteomes" id="UP000016930">
    <property type="component" value="Unassembled WGS sequence"/>
</dbReference>
<organism evidence="15 16">
    <name type="scientific">Ceriporiopsis subvermispora (strain B)</name>
    <name type="common">White-rot fungus</name>
    <name type="synonym">Gelatoporia subvermispora</name>
    <dbReference type="NCBI Taxonomy" id="914234"/>
    <lineage>
        <taxon>Eukaryota</taxon>
        <taxon>Fungi</taxon>
        <taxon>Dikarya</taxon>
        <taxon>Basidiomycota</taxon>
        <taxon>Agaricomycotina</taxon>
        <taxon>Agaricomycetes</taxon>
        <taxon>Polyporales</taxon>
        <taxon>Gelatoporiaceae</taxon>
        <taxon>Gelatoporia</taxon>
    </lineage>
</organism>
<comment type="subcellular location">
    <subcellularLocation>
        <location evidence="2">Membrane</location>
        <topology evidence="2">Single-pass membrane protein</topology>
    </subcellularLocation>
</comment>
<dbReference type="EMBL" id="KB445796">
    <property type="protein sequence ID" value="EMD37512.1"/>
    <property type="molecule type" value="Genomic_DNA"/>
</dbReference>
<dbReference type="PRINTS" id="PR00385">
    <property type="entry name" value="P450"/>
</dbReference>
<evidence type="ECO:0000256" key="6">
    <source>
        <dbReference type="ARBA" id="ARBA00022692"/>
    </source>
</evidence>
<evidence type="ECO:0000256" key="13">
    <source>
        <dbReference type="PIRSR" id="PIRSR602401-1"/>
    </source>
</evidence>
<comment type="pathway">
    <text evidence="3">Secondary metabolite biosynthesis.</text>
</comment>
<dbReference type="Pfam" id="PF00067">
    <property type="entry name" value="p450"/>
    <property type="match status" value="2"/>
</dbReference>
<evidence type="ECO:0000313" key="16">
    <source>
        <dbReference type="Proteomes" id="UP000016930"/>
    </source>
</evidence>
<evidence type="ECO:0000256" key="8">
    <source>
        <dbReference type="ARBA" id="ARBA00022989"/>
    </source>
</evidence>
<proteinExistence type="inferred from homology"/>
<evidence type="ECO:0000256" key="5">
    <source>
        <dbReference type="ARBA" id="ARBA00022617"/>
    </source>
</evidence>
<keyword evidence="10 13" id="KW-0408">Iron</keyword>
<dbReference type="InterPro" id="IPR002401">
    <property type="entry name" value="Cyt_P450_E_grp-I"/>
</dbReference>
<comment type="similarity">
    <text evidence="4 14">Belongs to the cytochrome P450 family.</text>
</comment>
<dbReference type="GO" id="GO:0004497">
    <property type="term" value="F:monooxygenase activity"/>
    <property type="evidence" value="ECO:0007669"/>
    <property type="project" value="UniProtKB-KW"/>
</dbReference>
<evidence type="ECO:0008006" key="17">
    <source>
        <dbReference type="Google" id="ProtNLM"/>
    </source>
</evidence>
<accession>M2RGD2</accession>
<dbReference type="GO" id="GO:0016020">
    <property type="term" value="C:membrane"/>
    <property type="evidence" value="ECO:0007669"/>
    <property type="project" value="UniProtKB-SubCell"/>
</dbReference>
<dbReference type="CDD" id="cd11065">
    <property type="entry name" value="CYP64-like"/>
    <property type="match status" value="1"/>
</dbReference>
<sequence>MNVLGQSIILLSSEKVISDLIEKRAVNYSDRVQQEMATLMGWRWSFGLMVYGPEWKRQRRSFHQNFNSTVIRAFQPIHVDWSQKLLQLLYANPSQFMSHIRYAMGAIILSTLYGIDIQDKDDKYIEIAEKAMEGASEGFVPGSFMIDYIPVLKYVPAWFPGAGFKRKAAIWKAWAHDLVHVPWQNLKMDAPVPSAAAKSIERFSHLEGAEYAEEEKIARHACAAGYSAGIDTTVSTLQCFILAMAMYPDIQKKAQEELTKVVGPNRLPEFHDKASLPYIEAIFHECLRWQPVVPLGLARQSAADDEYNDYLIPGRSVVMMNIWYVAVCRRDDCRRRMLRAMLHDPVRYPNPEEFIPERYIRNGEFDVRAGEHTAIAFGAGRRVCPGRHFAGDVLFISMASILHVFVLSPPVNSEGKPLRLEPKMTSGFLSFPHAYECSIIPRSQSAVSLILGARDSKAEHTSPGAIPDHSA</sequence>
<comment type="cofactor">
    <cofactor evidence="1 13">
        <name>heme</name>
        <dbReference type="ChEBI" id="CHEBI:30413"/>
    </cofactor>
</comment>
<keyword evidence="9 14" id="KW-0560">Oxidoreductase</keyword>
<keyword evidence="5 13" id="KW-0349">Heme</keyword>
<dbReference type="GO" id="GO:0005506">
    <property type="term" value="F:iron ion binding"/>
    <property type="evidence" value="ECO:0007669"/>
    <property type="project" value="InterPro"/>
</dbReference>
<dbReference type="InterPro" id="IPR001128">
    <property type="entry name" value="Cyt_P450"/>
</dbReference>
<dbReference type="AlphaFoldDB" id="M2RGD2"/>
<dbReference type="PRINTS" id="PR00463">
    <property type="entry name" value="EP450I"/>
</dbReference>
<keyword evidence="11 14" id="KW-0503">Monooxygenase</keyword>
<dbReference type="PROSITE" id="PS00086">
    <property type="entry name" value="CYTOCHROME_P450"/>
    <property type="match status" value="1"/>
</dbReference>